<evidence type="ECO:0000313" key="2">
    <source>
        <dbReference type="Proteomes" id="UP001497535"/>
    </source>
</evidence>
<dbReference type="Proteomes" id="UP001497535">
    <property type="component" value="Unassembled WGS sequence"/>
</dbReference>
<dbReference type="EMBL" id="CAVMJV010000088">
    <property type="protein sequence ID" value="CAK5091384.1"/>
    <property type="molecule type" value="Genomic_DNA"/>
</dbReference>
<sequence length="52" mass="5723">MGSLVEIGRELFPSLPLERIIPSLSLNSPKASFSRSGGGKRDCSCFIRKLRD</sequence>
<comment type="caution">
    <text evidence="1">The sequence shown here is derived from an EMBL/GenBank/DDBJ whole genome shotgun (WGS) entry which is preliminary data.</text>
</comment>
<accession>A0ACB1AIQ5</accession>
<evidence type="ECO:0000313" key="1">
    <source>
        <dbReference type="EMBL" id="CAK5091384.1"/>
    </source>
</evidence>
<proteinExistence type="predicted"/>
<reference evidence="1" key="1">
    <citation type="submission" date="2023-11" db="EMBL/GenBank/DDBJ databases">
        <authorList>
            <person name="Poullet M."/>
        </authorList>
    </citation>
    <scope>NUCLEOTIDE SEQUENCE</scope>
    <source>
        <strain evidence="1">E1834</strain>
    </source>
</reference>
<protein>
    <submittedName>
        <fullName evidence="1">Uncharacterized protein</fullName>
    </submittedName>
</protein>
<gene>
    <name evidence="1" type="ORF">MENTE1834_LOCUS39220</name>
</gene>
<name>A0ACB1AIQ5_MELEN</name>
<keyword evidence="2" id="KW-1185">Reference proteome</keyword>
<organism evidence="1 2">
    <name type="scientific">Meloidogyne enterolobii</name>
    <name type="common">Root-knot nematode worm</name>
    <name type="synonym">Meloidogyne mayaguensis</name>
    <dbReference type="NCBI Taxonomy" id="390850"/>
    <lineage>
        <taxon>Eukaryota</taxon>
        <taxon>Metazoa</taxon>
        <taxon>Ecdysozoa</taxon>
        <taxon>Nematoda</taxon>
        <taxon>Chromadorea</taxon>
        <taxon>Rhabditida</taxon>
        <taxon>Tylenchina</taxon>
        <taxon>Tylenchomorpha</taxon>
        <taxon>Tylenchoidea</taxon>
        <taxon>Meloidogynidae</taxon>
        <taxon>Meloidogyninae</taxon>
        <taxon>Meloidogyne</taxon>
    </lineage>
</organism>